<evidence type="ECO:0000259" key="10">
    <source>
        <dbReference type="Pfam" id="PF01965"/>
    </source>
</evidence>
<dbReference type="InterPro" id="IPR002818">
    <property type="entry name" value="DJ-1/PfpI"/>
</dbReference>
<dbReference type="Gene3D" id="3.40.50.880">
    <property type="match status" value="1"/>
</dbReference>
<feature type="domain" description="DJ-1/PfpI" evidence="10">
    <location>
        <begin position="57"/>
        <end position="132"/>
    </location>
</feature>
<evidence type="ECO:0000256" key="8">
    <source>
        <dbReference type="ARBA" id="ARBA00044823"/>
    </source>
</evidence>
<evidence type="ECO:0000256" key="1">
    <source>
        <dbReference type="ARBA" id="ARBA00004412"/>
    </source>
</evidence>
<dbReference type="PANTHER" id="PTHR48094">
    <property type="entry name" value="PROTEIN/NUCLEIC ACID DEGLYCASE DJ-1-RELATED"/>
    <property type="match status" value="1"/>
</dbReference>
<proteinExistence type="predicted"/>
<dbReference type="Proteomes" id="UP001652625">
    <property type="component" value="Chromosome 12"/>
</dbReference>
<accession>A0ABM4D7K5</accession>
<dbReference type="Pfam" id="PF01965">
    <property type="entry name" value="DJ-1_PfpI"/>
    <property type="match status" value="1"/>
</dbReference>
<keyword evidence="3" id="KW-0964">Secreted</keyword>
<keyword evidence="4" id="KW-0732">Signal</keyword>
<evidence type="ECO:0000256" key="3">
    <source>
        <dbReference type="ARBA" id="ARBA00022525"/>
    </source>
</evidence>
<evidence type="ECO:0000313" key="11">
    <source>
        <dbReference type="Proteomes" id="UP001652625"/>
    </source>
</evidence>
<dbReference type="SUPFAM" id="SSF52317">
    <property type="entry name" value="Class I glutamine amidotransferase-like"/>
    <property type="match status" value="1"/>
</dbReference>
<name>A0ABM4D7K5_HYDVU</name>
<keyword evidence="5" id="KW-0967">Endosome</keyword>
<comment type="subcellular location">
    <subcellularLocation>
        <location evidence="1">Early endosome</location>
    </subcellularLocation>
    <subcellularLocation>
        <location evidence="2">Secreted</location>
    </subcellularLocation>
</comment>
<evidence type="ECO:0000256" key="5">
    <source>
        <dbReference type="ARBA" id="ARBA00022753"/>
    </source>
</evidence>
<sequence>MTTKKSSCLIVCSGSISGVSAQSFIHSFTLIHSAFNVSIVTPNGNPIEFTNIDDNSNRWLKEFKSKPFSIPAKLEEVDASSFSAILIPSGLGCLYDLATSSALSSCLVSFIDDNKPICAVGHGVAGLCSAKINNEWLFKEYSLTAPSLLELSILDNFSSLPIILEDFIKDNDACYSKSKPNCTHVIIDRYLITGQNDSSTLSAVQNLILLCNARQGKGK</sequence>
<dbReference type="GeneID" id="100204024"/>
<dbReference type="InterPro" id="IPR029062">
    <property type="entry name" value="Class_I_gatase-like"/>
</dbReference>
<gene>
    <name evidence="12" type="primary">LOC100204024</name>
</gene>
<protein>
    <recommendedName>
        <fullName evidence="6">Glutamine amidotransferase-like class 1 domain-containing protein 1</fullName>
    </recommendedName>
    <alternativeName>
        <fullName evidence="8">Ferry endosomal RAB5 effector complex subunit 5</fullName>
    </alternativeName>
    <alternativeName>
        <fullName evidence="7">Parkinson disease 7 domain-containing protein 1</fullName>
    </alternativeName>
</protein>
<evidence type="ECO:0000313" key="12">
    <source>
        <dbReference type="RefSeq" id="XP_065670295.1"/>
    </source>
</evidence>
<organism evidence="11 12">
    <name type="scientific">Hydra vulgaris</name>
    <name type="common">Hydra</name>
    <name type="synonym">Hydra attenuata</name>
    <dbReference type="NCBI Taxonomy" id="6087"/>
    <lineage>
        <taxon>Eukaryota</taxon>
        <taxon>Metazoa</taxon>
        <taxon>Cnidaria</taxon>
        <taxon>Hydrozoa</taxon>
        <taxon>Hydroidolina</taxon>
        <taxon>Anthoathecata</taxon>
        <taxon>Aplanulata</taxon>
        <taxon>Hydridae</taxon>
        <taxon>Hydra</taxon>
    </lineage>
</organism>
<keyword evidence="11" id="KW-1185">Reference proteome</keyword>
<evidence type="ECO:0000256" key="7">
    <source>
        <dbReference type="ARBA" id="ARBA00042130"/>
    </source>
</evidence>
<evidence type="ECO:0000256" key="2">
    <source>
        <dbReference type="ARBA" id="ARBA00004613"/>
    </source>
</evidence>
<dbReference type="PANTHER" id="PTHR48094:SF18">
    <property type="entry name" value="GLUTAMINE AMIDOTRANSFERASE-LIKE CLASS 1 DOMAIN-CONTAINING PROTEIN 1"/>
    <property type="match status" value="1"/>
</dbReference>
<evidence type="ECO:0000256" key="9">
    <source>
        <dbReference type="ARBA" id="ARBA00045408"/>
    </source>
</evidence>
<dbReference type="RefSeq" id="XP_065670295.1">
    <property type="nucleotide sequence ID" value="XM_065814223.1"/>
</dbReference>
<dbReference type="InterPro" id="IPR050325">
    <property type="entry name" value="Prot/Nucl_acid_deglycase"/>
</dbReference>
<evidence type="ECO:0000256" key="6">
    <source>
        <dbReference type="ARBA" id="ARBA00039189"/>
    </source>
</evidence>
<reference evidence="12" key="1">
    <citation type="submission" date="2025-08" db="UniProtKB">
        <authorList>
            <consortium name="RefSeq"/>
        </authorList>
    </citation>
    <scope>IDENTIFICATION</scope>
</reference>
<evidence type="ECO:0000256" key="4">
    <source>
        <dbReference type="ARBA" id="ARBA00022729"/>
    </source>
</evidence>
<comment type="function">
    <text evidence="9">Component of the FERRY complex (Five-subunit Endosomal Rab5 and RNA/ribosome intermediary). The FERRY complex directly interacts with mRNAs and RAB5A, and functions as a RAB5A effector involved in the localization and the distribution of specific mRNAs most likely by mediating their endosomal transport. The complex recruits mRNAs and ribosomes to early endosomes through direct mRNA-interaction.</text>
</comment>